<dbReference type="OrthoDB" id="3217588at2"/>
<accession>A0A2T0PSY2</accession>
<dbReference type="GO" id="GO:0005524">
    <property type="term" value="F:ATP binding"/>
    <property type="evidence" value="ECO:0007669"/>
    <property type="project" value="InterPro"/>
</dbReference>
<dbReference type="InterPro" id="IPR053931">
    <property type="entry name" value="RapZ_C"/>
</dbReference>
<evidence type="ECO:0000313" key="3">
    <source>
        <dbReference type="Proteomes" id="UP000237846"/>
    </source>
</evidence>
<dbReference type="InterPro" id="IPR005337">
    <property type="entry name" value="RapZ-like"/>
</dbReference>
<proteinExistence type="predicted"/>
<dbReference type="Proteomes" id="UP000237846">
    <property type="component" value="Unassembled WGS sequence"/>
</dbReference>
<organism evidence="2 3">
    <name type="scientific">Allonocardiopsis opalescens</name>
    <dbReference type="NCBI Taxonomy" id="1144618"/>
    <lineage>
        <taxon>Bacteria</taxon>
        <taxon>Bacillati</taxon>
        <taxon>Actinomycetota</taxon>
        <taxon>Actinomycetes</taxon>
        <taxon>Streptosporangiales</taxon>
        <taxon>Allonocardiopsis</taxon>
    </lineage>
</organism>
<dbReference type="PANTHER" id="PTHR30448">
    <property type="entry name" value="RNASE ADAPTER PROTEIN RAPZ"/>
    <property type="match status" value="1"/>
</dbReference>
<dbReference type="EMBL" id="PVZC01000012">
    <property type="protein sequence ID" value="PRX92005.1"/>
    <property type="molecule type" value="Genomic_DNA"/>
</dbReference>
<gene>
    <name evidence="2" type="ORF">CLV72_11278</name>
</gene>
<reference evidence="2 3" key="1">
    <citation type="submission" date="2018-03" db="EMBL/GenBank/DDBJ databases">
        <title>Genomic Encyclopedia of Archaeal and Bacterial Type Strains, Phase II (KMG-II): from individual species to whole genera.</title>
        <authorList>
            <person name="Goeker M."/>
        </authorList>
    </citation>
    <scope>NUCLEOTIDE SEQUENCE [LARGE SCALE GENOMIC DNA]</scope>
    <source>
        <strain evidence="2 3">DSM 45601</strain>
    </source>
</reference>
<feature type="domain" description="RapZ C-terminal" evidence="1">
    <location>
        <begin position="2"/>
        <end position="116"/>
    </location>
</feature>
<evidence type="ECO:0000259" key="1">
    <source>
        <dbReference type="Pfam" id="PF22740"/>
    </source>
</evidence>
<protein>
    <submittedName>
        <fullName evidence="2">UPF0042 nucleotide-binding protein</fullName>
    </submittedName>
</protein>
<name>A0A2T0PSY2_9ACTN</name>
<evidence type="ECO:0000313" key="2">
    <source>
        <dbReference type="EMBL" id="PRX92005.1"/>
    </source>
</evidence>
<dbReference type="Pfam" id="PF22740">
    <property type="entry name" value="PapZ_C"/>
    <property type="match status" value="1"/>
</dbReference>
<comment type="caution">
    <text evidence="2">The sequence shown here is derived from an EMBL/GenBank/DDBJ whole genome shotgun (WGS) entry which is preliminary data.</text>
</comment>
<dbReference type="PANTHER" id="PTHR30448:SF0">
    <property type="entry name" value="RNASE ADAPTER PROTEIN RAPZ"/>
    <property type="match status" value="1"/>
</dbReference>
<dbReference type="RefSeq" id="WP_106253401.1">
    <property type="nucleotide sequence ID" value="NZ_PVZC01000012.1"/>
</dbReference>
<keyword evidence="3" id="KW-1185">Reference proteome</keyword>
<dbReference type="AlphaFoldDB" id="A0A2T0PSY2"/>
<sequence>MIEIISFGYLHGPPPDDAHITVDLRHHFRDPHVAPELRYMTAHDKAVRDAVRNTPGIPHLIRATARTVAAMQSGPSGGHVRVAVGCAGGRHRAPSVALLLQARLGAWRTTITHRDIAEPVVERTGSHDAENLLSCGGATLRRVP</sequence>